<evidence type="ECO:0000256" key="2">
    <source>
        <dbReference type="SAM" id="Phobius"/>
    </source>
</evidence>
<feature type="transmembrane region" description="Helical" evidence="2">
    <location>
        <begin position="24"/>
        <end position="47"/>
    </location>
</feature>
<evidence type="ECO:0000313" key="4">
    <source>
        <dbReference type="Proteomes" id="UP001139168"/>
    </source>
</evidence>
<proteinExistence type="predicted"/>
<feature type="transmembrane region" description="Helical" evidence="2">
    <location>
        <begin position="279"/>
        <end position="297"/>
    </location>
</feature>
<feature type="transmembrane region" description="Helical" evidence="2">
    <location>
        <begin position="239"/>
        <end position="259"/>
    </location>
</feature>
<comment type="caution">
    <text evidence="3">The sequence shown here is derived from an EMBL/GenBank/DDBJ whole genome shotgun (WGS) entry which is preliminary data.</text>
</comment>
<organism evidence="3 4">
    <name type="scientific">Arthrobacter gengyunqii</name>
    <dbReference type="NCBI Taxonomy" id="2886940"/>
    <lineage>
        <taxon>Bacteria</taxon>
        <taxon>Bacillati</taxon>
        <taxon>Actinomycetota</taxon>
        <taxon>Actinomycetes</taxon>
        <taxon>Micrococcales</taxon>
        <taxon>Micrococcaceae</taxon>
        <taxon>Arthrobacter</taxon>
    </lineage>
</organism>
<feature type="region of interest" description="Disordered" evidence="1">
    <location>
        <begin position="416"/>
        <end position="489"/>
    </location>
</feature>
<gene>
    <name evidence="3" type="ORF">LJ752_10530</name>
</gene>
<feature type="transmembrane region" description="Helical" evidence="2">
    <location>
        <begin position="380"/>
        <end position="402"/>
    </location>
</feature>
<dbReference type="PANTHER" id="PTHR41771:SF1">
    <property type="entry name" value="MEMBRANE PROTEIN"/>
    <property type="match status" value="1"/>
</dbReference>
<dbReference type="PANTHER" id="PTHR41771">
    <property type="entry name" value="MEMBRANE PROTEIN-RELATED"/>
    <property type="match status" value="1"/>
</dbReference>
<reference evidence="3" key="1">
    <citation type="submission" date="2021-10" db="EMBL/GenBank/DDBJ databases">
        <title>Novel species in genus Arthrobacter.</title>
        <authorList>
            <person name="Liu Y."/>
        </authorList>
    </citation>
    <scope>NUCLEOTIDE SEQUENCE</scope>
    <source>
        <strain evidence="3">Zg-Y786</strain>
    </source>
</reference>
<feature type="transmembrane region" description="Helical" evidence="2">
    <location>
        <begin position="158"/>
        <end position="176"/>
    </location>
</feature>
<keyword evidence="2" id="KW-0812">Transmembrane</keyword>
<keyword evidence="4" id="KW-1185">Reference proteome</keyword>
<dbReference type="EMBL" id="JAJFZQ010000006">
    <property type="protein sequence ID" value="MCC3266474.1"/>
    <property type="molecule type" value="Genomic_DNA"/>
</dbReference>
<keyword evidence="2" id="KW-1133">Transmembrane helix</keyword>
<feature type="transmembrane region" description="Helical" evidence="2">
    <location>
        <begin position="338"/>
        <end position="360"/>
    </location>
</feature>
<feature type="transmembrane region" description="Helical" evidence="2">
    <location>
        <begin position="183"/>
        <end position="203"/>
    </location>
</feature>
<dbReference type="Proteomes" id="UP001139168">
    <property type="component" value="Unassembled WGS sequence"/>
</dbReference>
<keyword evidence="2" id="KW-0472">Membrane</keyword>
<accession>A0ABS8GIJ3</accession>
<dbReference type="Pfam" id="PF07907">
    <property type="entry name" value="YibE_F"/>
    <property type="match status" value="1"/>
</dbReference>
<name>A0ABS8GIJ3_9MICC</name>
<evidence type="ECO:0000313" key="3">
    <source>
        <dbReference type="EMBL" id="MCC3266474.1"/>
    </source>
</evidence>
<evidence type="ECO:0000256" key="1">
    <source>
        <dbReference type="SAM" id="MobiDB-lite"/>
    </source>
</evidence>
<dbReference type="InterPro" id="IPR012507">
    <property type="entry name" value="YibE_F"/>
</dbReference>
<protein>
    <submittedName>
        <fullName evidence="3">YibE/F family protein</fullName>
    </submittedName>
</protein>
<feature type="transmembrane region" description="Helical" evidence="2">
    <location>
        <begin position="209"/>
        <end position="227"/>
    </location>
</feature>
<sequence length="564" mass="57839">MGHSHSPHSDEPPSRAALAARRRANLLLTWILVPLGLLAVIGMVLLWPSGDRTGITVSDPYATADGVTFETGKVQRVSEEDCPSSQALVNAGGTAQQCLVAYTVPNSGGTTIQVEVPPEVAKGGAVEAGDTIRYLNLEAIMQQGGGAPPYVFVDFVRSIPMAALTVLYAGVVIAVARWRGLRALVGLAGAYAVLAGFILPGLVEGKPPLLLGLIGSSVIMFGVLYFAHGFTARTSTALLGTLFGLSITACLAAWATDAAHLVGVDDENAYTLINSSDNISVSGIILCGLIISGLGVLNDVTITQSSAVWEMYELAPGASAKRLFSGAMRVGRDHIASTVYTIAFAYAGAALPVLILVSLYDRAFLDSITSGELAEEVIRTLVGSVGLVLAIPVTTAIAVLVVKAVGIKGIPHSADGVHAKHDDGGTPPAHATPAVGGVLDHAAPGVGGGGGAPPPPPPPPHRRPGVRCATGPRGPLRSERTASKGTRPTARAFYGAAGAGAGITGGSKVNVMPSSQTSSRTTGRWMMNCRKVNPTRSLARSFSTASRGSMKNGLIRLGSASAML</sequence>